<keyword evidence="2" id="KW-0472">Membrane</keyword>
<evidence type="ECO:0000256" key="1">
    <source>
        <dbReference type="SAM" id="MobiDB-lite"/>
    </source>
</evidence>
<feature type="signal peptide" evidence="3">
    <location>
        <begin position="1"/>
        <end position="19"/>
    </location>
</feature>
<reference evidence="4" key="1">
    <citation type="submission" date="2021-01" db="EMBL/GenBank/DDBJ databases">
        <authorList>
            <person name="Corre E."/>
            <person name="Pelletier E."/>
            <person name="Niang G."/>
            <person name="Scheremetjew M."/>
            <person name="Finn R."/>
            <person name="Kale V."/>
            <person name="Holt S."/>
            <person name="Cochrane G."/>
            <person name="Meng A."/>
            <person name="Brown T."/>
            <person name="Cohen L."/>
        </authorList>
    </citation>
    <scope>NUCLEOTIDE SEQUENCE</scope>
    <source>
        <strain evidence="4">CCMP2222</strain>
    </source>
</reference>
<name>A0A7S2MLB9_9DINO</name>
<feature type="transmembrane region" description="Helical" evidence="2">
    <location>
        <begin position="166"/>
        <end position="193"/>
    </location>
</feature>
<evidence type="ECO:0000256" key="3">
    <source>
        <dbReference type="SAM" id="SignalP"/>
    </source>
</evidence>
<protein>
    <submittedName>
        <fullName evidence="4">Uncharacterized protein</fullName>
    </submittedName>
</protein>
<evidence type="ECO:0000256" key="2">
    <source>
        <dbReference type="SAM" id="Phobius"/>
    </source>
</evidence>
<keyword evidence="3" id="KW-0732">Signal</keyword>
<gene>
    <name evidence="4" type="ORF">AAND1436_LOCUS34883</name>
</gene>
<dbReference type="AlphaFoldDB" id="A0A7S2MLB9"/>
<feature type="chain" id="PRO_5030626071" evidence="3">
    <location>
        <begin position="20"/>
        <end position="265"/>
    </location>
</feature>
<accession>A0A7S2MLB9</accession>
<proteinExistence type="predicted"/>
<keyword evidence="2" id="KW-0812">Transmembrane</keyword>
<feature type="compositionally biased region" description="Basic and acidic residues" evidence="1">
    <location>
        <begin position="242"/>
        <end position="251"/>
    </location>
</feature>
<evidence type="ECO:0000313" key="4">
    <source>
        <dbReference type="EMBL" id="CAD9489884.1"/>
    </source>
</evidence>
<keyword evidence="2" id="KW-1133">Transmembrane helix</keyword>
<dbReference type="EMBL" id="HBGQ01072706">
    <property type="protein sequence ID" value="CAD9489884.1"/>
    <property type="molecule type" value="Transcribed_RNA"/>
</dbReference>
<organism evidence="4">
    <name type="scientific">Alexandrium andersonii</name>
    <dbReference type="NCBI Taxonomy" id="327968"/>
    <lineage>
        <taxon>Eukaryota</taxon>
        <taxon>Sar</taxon>
        <taxon>Alveolata</taxon>
        <taxon>Dinophyceae</taxon>
        <taxon>Gonyaulacales</taxon>
        <taxon>Pyrocystaceae</taxon>
        <taxon>Alexandrium</taxon>
    </lineage>
</organism>
<sequence length="265" mass="27474">MAALFTALALCSLLSRAVAVSSAGPVSSCENASLCPGSSRCGATYGISLLRASAFKSKTRIFEEAEEAHTTVVEDIATLSSDTRMPASAPAEVGASPSTRGAAAAMLPPKASPLSAPVATQQPLLYGGSEAPQVVVPLGPRSSSVRLWSLRMKGFLLDVDGEVMPYALLAMAVVMLAATVAATVAAMVAMAALRRIKAVEQVQAPTRVSSDLIQGLPGEAYSLSAQEAKIKSPSDPVSGPLHRWEELREPEAEWDTDCPSCSSNT</sequence>
<feature type="region of interest" description="Disordered" evidence="1">
    <location>
        <begin position="225"/>
        <end position="265"/>
    </location>
</feature>